<reference evidence="2 3" key="1">
    <citation type="submission" date="2019-02" db="EMBL/GenBank/DDBJ databases">
        <title>Deep-cultivation of Planctomycetes and their phenomic and genomic characterization uncovers novel biology.</title>
        <authorList>
            <person name="Wiegand S."/>
            <person name="Jogler M."/>
            <person name="Boedeker C."/>
            <person name="Pinto D."/>
            <person name="Vollmers J."/>
            <person name="Rivas-Marin E."/>
            <person name="Kohn T."/>
            <person name="Peeters S.H."/>
            <person name="Heuer A."/>
            <person name="Rast P."/>
            <person name="Oberbeckmann S."/>
            <person name="Bunk B."/>
            <person name="Jeske O."/>
            <person name="Meyerdierks A."/>
            <person name="Storesund J.E."/>
            <person name="Kallscheuer N."/>
            <person name="Luecker S."/>
            <person name="Lage O.M."/>
            <person name="Pohl T."/>
            <person name="Merkel B.J."/>
            <person name="Hornburger P."/>
            <person name="Mueller R.-W."/>
            <person name="Bruemmer F."/>
            <person name="Labrenz M."/>
            <person name="Spormann A.M."/>
            <person name="Op Den Camp H."/>
            <person name="Overmann J."/>
            <person name="Amann R."/>
            <person name="Jetten M.S.M."/>
            <person name="Mascher T."/>
            <person name="Medema M.H."/>
            <person name="Devos D.P."/>
            <person name="Kaster A.-K."/>
            <person name="Ovreas L."/>
            <person name="Rohde M."/>
            <person name="Galperin M.Y."/>
            <person name="Jogler C."/>
        </authorList>
    </citation>
    <scope>NUCLEOTIDE SEQUENCE [LARGE SCALE GENOMIC DNA]</scope>
    <source>
        <strain evidence="2 3">Q31b</strain>
    </source>
</reference>
<keyword evidence="3" id="KW-1185">Reference proteome</keyword>
<dbReference type="RefSeq" id="WP_146602655.1">
    <property type="nucleotide sequence ID" value="NZ_SJPY01000012.1"/>
</dbReference>
<dbReference type="OrthoDB" id="276990at2"/>
<dbReference type="AlphaFoldDB" id="A0A5C6DDY6"/>
<sequence>MHLTAVFVPPLAFQTRGPIGSSPSIETLIAPVRRYSQFLYIDRGYAFFAPDPGPSHLIQAAMDDGENSSVADAPMTERMIPDLKDQWPRLSYHRHFMLAEFLNEIYHPQGPPSSLVEQNLEEASRWQQSRARYVAVRNSIIKHLEHENPGKRVRIRRLEHRLPSFVEMINHPIELDDPQLYRILADPAFASGENTEDVAPLPNPNLLPKERNSIQLFEDDRSEESLQ</sequence>
<dbReference type="Proteomes" id="UP000315471">
    <property type="component" value="Unassembled WGS sequence"/>
</dbReference>
<accession>A0A5C6DDY6</accession>
<dbReference type="EMBL" id="SJPY01000012">
    <property type="protein sequence ID" value="TWU34114.1"/>
    <property type="molecule type" value="Genomic_DNA"/>
</dbReference>
<gene>
    <name evidence="2" type="ORF">Q31b_55850</name>
</gene>
<organism evidence="2 3">
    <name type="scientific">Novipirellula aureliae</name>
    <dbReference type="NCBI Taxonomy" id="2527966"/>
    <lineage>
        <taxon>Bacteria</taxon>
        <taxon>Pseudomonadati</taxon>
        <taxon>Planctomycetota</taxon>
        <taxon>Planctomycetia</taxon>
        <taxon>Pirellulales</taxon>
        <taxon>Pirellulaceae</taxon>
        <taxon>Novipirellula</taxon>
    </lineage>
</organism>
<comment type="caution">
    <text evidence="2">The sequence shown here is derived from an EMBL/GenBank/DDBJ whole genome shotgun (WGS) entry which is preliminary data.</text>
</comment>
<name>A0A5C6DDY6_9BACT</name>
<feature type="region of interest" description="Disordered" evidence="1">
    <location>
        <begin position="193"/>
        <end position="227"/>
    </location>
</feature>
<protein>
    <submittedName>
        <fullName evidence="2">Uncharacterized protein</fullName>
    </submittedName>
</protein>
<evidence type="ECO:0000313" key="2">
    <source>
        <dbReference type="EMBL" id="TWU34114.1"/>
    </source>
</evidence>
<evidence type="ECO:0000256" key="1">
    <source>
        <dbReference type="SAM" id="MobiDB-lite"/>
    </source>
</evidence>
<proteinExistence type="predicted"/>
<evidence type="ECO:0000313" key="3">
    <source>
        <dbReference type="Proteomes" id="UP000315471"/>
    </source>
</evidence>